<evidence type="ECO:0000313" key="6">
    <source>
        <dbReference type="Proteomes" id="UP000250369"/>
    </source>
</evidence>
<dbReference type="InterPro" id="IPR050768">
    <property type="entry name" value="UPF0353/GerABKA_families"/>
</dbReference>
<comment type="similarity">
    <text evidence="1">Belongs to the GerABKA family.</text>
</comment>
<proteinExistence type="inferred from homology"/>
<sequence length="547" mass="61480">MANSDNQVQQPGTEGGMPPESLLQYGGMAGEPDNMQEQALDETERKRRKDQEELTDEEKRLMHTKRIPDSIASVKRVLEETVGLGRSFDVVLREMVFGKQRTGIFYLNGLVKDSVLTEVLARMSYLSEDEVDSRTLTMFMEKYIPHIQVEKVETMTDTINKVLAGGTAVFIENETAAIVIDAKSFPVRSSEEPSLERVVRGSRDGFVETLLTNVTLVRRRLRDPRLKLEMMQVGERTKTDVCVAYINDIADQKLVESIRDKIRKLETDGLPLAEKQLEEALLDKKWNPYPVVRYSERPDVISSHLLEGHVALFVDTSPSVIILPSTFFHLVQHAEEYRQTPFIGTYLRWVRYFGIFSSLFLLPLWFLMVAHPEFKPAGMGWLGPQESGHLPLLVQFVIAEVGIDLMRMAAVHTPTPLATAMGLIAAILIGDIAIKTGVFVPEVILYLSVATIGIFATPSYELGLANRVTRLILLIVTAAFSVPGLVVGTTLWVLLLAFQRSFNSPFLWPFIPFNAKALYNIIVRAPFSQEKSRLSLTKPNDSSRQPT</sequence>
<dbReference type="Proteomes" id="UP000250369">
    <property type="component" value="Unassembled WGS sequence"/>
</dbReference>
<feature type="transmembrane region" description="Helical" evidence="4">
    <location>
        <begin position="349"/>
        <end position="368"/>
    </location>
</feature>
<dbReference type="Pfam" id="PF03323">
    <property type="entry name" value="GerA"/>
    <property type="match status" value="1"/>
</dbReference>
<accession>A0A329MF45</accession>
<evidence type="ECO:0000256" key="2">
    <source>
        <dbReference type="ARBA" id="ARBA00023136"/>
    </source>
</evidence>
<name>A0A329MF45_9BACL</name>
<organism evidence="5 6">
    <name type="scientific">Paenibacillus contaminans</name>
    <dbReference type="NCBI Taxonomy" id="450362"/>
    <lineage>
        <taxon>Bacteria</taxon>
        <taxon>Bacillati</taxon>
        <taxon>Bacillota</taxon>
        <taxon>Bacilli</taxon>
        <taxon>Bacillales</taxon>
        <taxon>Paenibacillaceae</taxon>
        <taxon>Paenibacillus</taxon>
    </lineage>
</organism>
<dbReference type="OrthoDB" id="1726708at2"/>
<reference evidence="5 6" key="1">
    <citation type="journal article" date="2009" name="Int. J. Syst. Evol. Microbiol.">
        <title>Paenibacillus contaminans sp. nov., isolated from a contaminated laboratory plate.</title>
        <authorList>
            <person name="Chou J.H."/>
            <person name="Lee J.H."/>
            <person name="Lin M.C."/>
            <person name="Chang P.S."/>
            <person name="Arun A.B."/>
            <person name="Young C.C."/>
            <person name="Chen W.M."/>
        </authorList>
    </citation>
    <scope>NUCLEOTIDE SEQUENCE [LARGE SCALE GENOMIC DNA]</scope>
    <source>
        <strain evidence="5 6">CKOBP-6</strain>
    </source>
</reference>
<protein>
    <submittedName>
        <fullName evidence="5">Spore germination protein</fullName>
    </submittedName>
</protein>
<dbReference type="GO" id="GO:0016020">
    <property type="term" value="C:membrane"/>
    <property type="evidence" value="ECO:0007669"/>
    <property type="project" value="InterPro"/>
</dbReference>
<keyword evidence="6" id="KW-1185">Reference proteome</keyword>
<feature type="transmembrane region" description="Helical" evidence="4">
    <location>
        <begin position="471"/>
        <end position="494"/>
    </location>
</feature>
<comment type="caution">
    <text evidence="5">The sequence shown here is derived from an EMBL/GenBank/DDBJ whole genome shotgun (WGS) entry which is preliminary data.</text>
</comment>
<keyword evidence="2 4" id="KW-0472">Membrane</keyword>
<evidence type="ECO:0000313" key="5">
    <source>
        <dbReference type="EMBL" id="RAV18585.1"/>
    </source>
</evidence>
<feature type="transmembrane region" description="Helical" evidence="4">
    <location>
        <begin position="444"/>
        <end position="464"/>
    </location>
</feature>
<dbReference type="PANTHER" id="PTHR22550">
    <property type="entry name" value="SPORE GERMINATION PROTEIN"/>
    <property type="match status" value="1"/>
</dbReference>
<dbReference type="InterPro" id="IPR004995">
    <property type="entry name" value="Spore_Ger"/>
</dbReference>
<dbReference type="AlphaFoldDB" id="A0A329MF45"/>
<dbReference type="RefSeq" id="WP_113033774.1">
    <property type="nucleotide sequence ID" value="NZ_QMFB01000016.1"/>
</dbReference>
<evidence type="ECO:0000256" key="1">
    <source>
        <dbReference type="ARBA" id="ARBA00005278"/>
    </source>
</evidence>
<keyword evidence="4" id="KW-0812">Transmembrane</keyword>
<dbReference type="PANTHER" id="PTHR22550:SF9">
    <property type="entry name" value="STAGE V SPORULATION PROTEIN AF"/>
    <property type="match status" value="1"/>
</dbReference>
<keyword evidence="4" id="KW-1133">Transmembrane helix</keyword>
<feature type="compositionally biased region" description="Basic and acidic residues" evidence="3">
    <location>
        <begin position="42"/>
        <end position="61"/>
    </location>
</feature>
<gene>
    <name evidence="5" type="ORF">DQG23_25115</name>
</gene>
<dbReference type="GO" id="GO:0009847">
    <property type="term" value="P:spore germination"/>
    <property type="evidence" value="ECO:0007669"/>
    <property type="project" value="InterPro"/>
</dbReference>
<dbReference type="PIRSF" id="PIRSF005690">
    <property type="entry name" value="GerBA"/>
    <property type="match status" value="1"/>
</dbReference>
<feature type="region of interest" description="Disordered" evidence="3">
    <location>
        <begin position="1"/>
        <end position="61"/>
    </location>
</feature>
<evidence type="ECO:0000256" key="4">
    <source>
        <dbReference type="SAM" id="Phobius"/>
    </source>
</evidence>
<evidence type="ECO:0000256" key="3">
    <source>
        <dbReference type="SAM" id="MobiDB-lite"/>
    </source>
</evidence>
<dbReference type="EMBL" id="QMFB01000016">
    <property type="protein sequence ID" value="RAV18585.1"/>
    <property type="molecule type" value="Genomic_DNA"/>
</dbReference>
<feature type="compositionally biased region" description="Polar residues" evidence="3">
    <location>
        <begin position="1"/>
        <end position="12"/>
    </location>
</feature>
<feature type="transmembrane region" description="Helical" evidence="4">
    <location>
        <begin position="417"/>
        <end position="438"/>
    </location>
</feature>